<gene>
    <name evidence="1" type="ORF">LCGC14_0176300</name>
</gene>
<dbReference type="InterPro" id="IPR036895">
    <property type="entry name" value="Uracil-DNA_glycosylase-like_sf"/>
</dbReference>
<dbReference type="EMBL" id="LAZR01000069">
    <property type="protein sequence ID" value="KKN95761.1"/>
    <property type="molecule type" value="Genomic_DNA"/>
</dbReference>
<evidence type="ECO:0000313" key="1">
    <source>
        <dbReference type="EMBL" id="KKN95761.1"/>
    </source>
</evidence>
<evidence type="ECO:0008006" key="2">
    <source>
        <dbReference type="Google" id="ProtNLM"/>
    </source>
</evidence>
<comment type="caution">
    <text evidence="1">The sequence shown here is derived from an EMBL/GenBank/DDBJ whole genome shotgun (WGS) entry which is preliminary data.</text>
</comment>
<protein>
    <recommendedName>
        <fullName evidence="2">Uracil-DNA glycosylase-like domain-containing protein</fullName>
    </recommendedName>
</protein>
<dbReference type="CDD" id="cd10035">
    <property type="entry name" value="UDG_like"/>
    <property type="match status" value="1"/>
</dbReference>
<sequence>MESELFIEILQNVNSNNLFNPYTDLCELDKPNAPEIRTNNLRIFLDNIDRFDTILVGEAPGHIGARKTGLAFTSNHILKTAEKTWGMKGFEIATKKEYYKELSAHHVWSVLPRLVNPPILWNIIPLHPFKGEQFTNRTPNNLDHLTCNSAVEYFFNNTEFRKIIAIGRVAQKRLRRLGFDVEYVRHVSMGGSNKFKASMYELFEKYDGFEISEFGGKNRLRCIKDPKTCKACYETESMMRRHHLVDHGQESFTILDL</sequence>
<dbReference type="Gene3D" id="3.40.470.10">
    <property type="entry name" value="Uracil-DNA glycosylase-like domain"/>
    <property type="match status" value="1"/>
</dbReference>
<dbReference type="SUPFAM" id="SSF52141">
    <property type="entry name" value="Uracil-DNA glycosylase-like"/>
    <property type="match status" value="1"/>
</dbReference>
<proteinExistence type="predicted"/>
<name>A0A0F9X9X0_9ZZZZ</name>
<dbReference type="AlphaFoldDB" id="A0A0F9X9X0"/>
<accession>A0A0F9X9X0</accession>
<organism evidence="1">
    <name type="scientific">marine sediment metagenome</name>
    <dbReference type="NCBI Taxonomy" id="412755"/>
    <lineage>
        <taxon>unclassified sequences</taxon>
        <taxon>metagenomes</taxon>
        <taxon>ecological metagenomes</taxon>
    </lineage>
</organism>
<reference evidence="1" key="1">
    <citation type="journal article" date="2015" name="Nature">
        <title>Complex archaea that bridge the gap between prokaryotes and eukaryotes.</title>
        <authorList>
            <person name="Spang A."/>
            <person name="Saw J.H."/>
            <person name="Jorgensen S.L."/>
            <person name="Zaremba-Niedzwiedzka K."/>
            <person name="Martijn J."/>
            <person name="Lind A.E."/>
            <person name="van Eijk R."/>
            <person name="Schleper C."/>
            <person name="Guy L."/>
            <person name="Ettema T.J."/>
        </authorList>
    </citation>
    <scope>NUCLEOTIDE SEQUENCE</scope>
</reference>